<feature type="region of interest" description="Disordered" evidence="1">
    <location>
        <begin position="986"/>
        <end position="1011"/>
    </location>
</feature>
<evidence type="ECO:0000256" key="1">
    <source>
        <dbReference type="SAM" id="MobiDB-lite"/>
    </source>
</evidence>
<feature type="region of interest" description="Disordered" evidence="1">
    <location>
        <begin position="840"/>
        <end position="872"/>
    </location>
</feature>
<name>A0A6J5RMA1_9CAUD</name>
<organism evidence="2">
    <name type="scientific">uncultured Caudovirales phage</name>
    <dbReference type="NCBI Taxonomy" id="2100421"/>
    <lineage>
        <taxon>Viruses</taxon>
        <taxon>Duplodnaviria</taxon>
        <taxon>Heunggongvirae</taxon>
        <taxon>Uroviricota</taxon>
        <taxon>Caudoviricetes</taxon>
        <taxon>Peduoviridae</taxon>
        <taxon>Maltschvirus</taxon>
        <taxon>Maltschvirus maltsch</taxon>
    </lineage>
</organism>
<feature type="region of interest" description="Disordered" evidence="1">
    <location>
        <begin position="224"/>
        <end position="249"/>
    </location>
</feature>
<gene>
    <name evidence="2" type="ORF">UFOVP1246_76</name>
</gene>
<accession>A0A6J5RMA1</accession>
<sequence length="1011" mass="113538">MSIDSLTRDELRLALSESSPITISKALAVNELIIKAKKNRPGFIWVKPHMQEGHPVKGFWRIDPNFGKPKLPTFHNPVELTTPEERKARARAGRKQLRNAVNSLNVVHAPEITVTPSAAKEMTPEEALDIEANRRIKELKSRAYKLSREGIPTYDPKKKKTILVRDPDAVAKQRKEIAEEIALIQAQIEDRNAGAVAPTPKSTAAPATSVERTIRRELFRRQTTRRGKGNRTSYADIYNDPPGATQQEKDQFKTDLYESLLRRPYTTHGDIPRTYPTLREYLTRRVAADQRSGISLNSPEESLAETFKSTFDMWMSGRVPSHVFGVSQKDADKERKRIRAELKAKFPKETDTQIERRVERATPVRPEGADFGADFVSSNFARWMLGQYKGNKNSDRLRRAASGLSGKPTVAERKSGRSNLIESLDDPNRGVGWLVTNEGKSFVAEQGLPPDEEALSVLLAAVSQGKTRTRNVKKAIIQSMVKMLPGSITIEVTDPYDNSRGRNVDVDPVRAIIGDVMRFKLNGQLETIPSLTFNEAAVLMATAFATNATRQELTPEENLVVAELIGLVSDAKGLMESDPDAAKRVIANVRKTRERARKRVQERMFAQGTIDIIDQRENNRVASREALLSRADPITLEMMHRRQMFQDALTGVVGYTSAREGFTIGLDMIAGLKDGSIDLSDIVRDYSRLNREALAALDVKPEVMVVRPVKLAPAKPRTRAKRVADAAYEEQRKIRVDYENAVRQHQFRVNDYERWSGNVDNLRQQIADTKARLKADPSLRRGISGYDRKKKRLVMGESGTVMRLRQLESDLAEMKSKPVKKPVAPVRPSRLDDIYESPSVVAPKPRAKVTTPRVSKPKPKAPTRPTGKRRQAELQRAVDARIAENKAKREAEQAAAREARIARDMSVKVKLGGEDMNIVISPQSDTMWVLRIRNNQKYLMYTERFDVAMYGVQGRKSKSGKTLAPTDLALAAAQKRLLEIKRSKTVPAPKQVVESSGSAVRPSIFDRQRKK</sequence>
<reference evidence="2" key="1">
    <citation type="submission" date="2020-05" db="EMBL/GenBank/DDBJ databases">
        <authorList>
            <person name="Chiriac C."/>
            <person name="Salcher M."/>
            <person name="Ghai R."/>
            <person name="Kavagutti S V."/>
        </authorList>
    </citation>
    <scope>NUCLEOTIDE SEQUENCE</scope>
</reference>
<proteinExistence type="predicted"/>
<protein>
    <submittedName>
        <fullName evidence="2">Uncharacterized protein</fullName>
    </submittedName>
</protein>
<feature type="compositionally biased region" description="Basic residues" evidence="1">
    <location>
        <begin position="855"/>
        <end position="869"/>
    </location>
</feature>
<evidence type="ECO:0000313" key="2">
    <source>
        <dbReference type="EMBL" id="CAB4193305.1"/>
    </source>
</evidence>
<dbReference type="EMBL" id="LR797193">
    <property type="protein sequence ID" value="CAB4193305.1"/>
    <property type="molecule type" value="Genomic_DNA"/>
</dbReference>